<keyword evidence="7 11" id="KW-0274">FAD</keyword>
<dbReference type="PROSITE" id="PS00788">
    <property type="entry name" value="CHORISMATE_SYNTHASE_2"/>
    <property type="match status" value="1"/>
</dbReference>
<evidence type="ECO:0000313" key="14">
    <source>
        <dbReference type="Proteomes" id="UP000430670"/>
    </source>
</evidence>
<evidence type="ECO:0000256" key="12">
    <source>
        <dbReference type="RuleBase" id="RU000605"/>
    </source>
</evidence>
<dbReference type="EMBL" id="WNKU01000010">
    <property type="protein sequence ID" value="MTV49365.1"/>
    <property type="molecule type" value="Genomic_DNA"/>
</dbReference>
<dbReference type="InterPro" id="IPR035904">
    <property type="entry name" value="Chorismate_synth_AroC_sf"/>
</dbReference>
<dbReference type="GO" id="GO:0009423">
    <property type="term" value="P:chorismate biosynthetic process"/>
    <property type="evidence" value="ECO:0007669"/>
    <property type="project" value="UniProtKB-UniRule"/>
</dbReference>
<dbReference type="FunFam" id="3.60.150.10:FF:000002">
    <property type="entry name" value="Chorismate synthase"/>
    <property type="match status" value="1"/>
</dbReference>
<proteinExistence type="inferred from homology"/>
<dbReference type="GO" id="GO:0010181">
    <property type="term" value="F:FMN binding"/>
    <property type="evidence" value="ECO:0007669"/>
    <property type="project" value="TreeGrafter"/>
</dbReference>
<dbReference type="PIRSF" id="PIRSF001456">
    <property type="entry name" value="Chorismate_synth"/>
    <property type="match status" value="1"/>
</dbReference>
<dbReference type="GO" id="GO:0005829">
    <property type="term" value="C:cytosol"/>
    <property type="evidence" value="ECO:0007669"/>
    <property type="project" value="TreeGrafter"/>
</dbReference>
<keyword evidence="8 11" id="KW-0521">NADP</keyword>
<evidence type="ECO:0000256" key="11">
    <source>
        <dbReference type="HAMAP-Rule" id="MF_00300"/>
    </source>
</evidence>
<dbReference type="SUPFAM" id="SSF103263">
    <property type="entry name" value="Chorismate synthase, AroC"/>
    <property type="match status" value="1"/>
</dbReference>
<dbReference type="PROSITE" id="PS00787">
    <property type="entry name" value="CHORISMATE_SYNTHASE_1"/>
    <property type="match status" value="1"/>
</dbReference>
<dbReference type="AlphaFoldDB" id="A0A6I3SKT0"/>
<keyword evidence="9 11" id="KW-0057">Aromatic amino acid biosynthesis</keyword>
<evidence type="ECO:0000256" key="8">
    <source>
        <dbReference type="ARBA" id="ARBA00022857"/>
    </source>
</evidence>
<evidence type="ECO:0000256" key="9">
    <source>
        <dbReference type="ARBA" id="ARBA00023141"/>
    </source>
</evidence>
<comment type="cofactor">
    <cofactor evidence="11 12">
        <name>FMNH2</name>
        <dbReference type="ChEBI" id="CHEBI:57618"/>
    </cofactor>
    <text evidence="11 12">Reduced FMN (FMNH(2)).</text>
</comment>
<keyword evidence="5 11" id="KW-0285">Flavoprotein</keyword>
<evidence type="ECO:0000256" key="5">
    <source>
        <dbReference type="ARBA" id="ARBA00022630"/>
    </source>
</evidence>
<comment type="pathway">
    <text evidence="1 11 12">Metabolic intermediate biosynthesis; chorismate biosynthesis; chorismate from D-erythrose 4-phosphate and phosphoenolpyruvate: step 7/7.</text>
</comment>
<comment type="subunit">
    <text evidence="11">Homotetramer.</text>
</comment>
<evidence type="ECO:0000256" key="10">
    <source>
        <dbReference type="ARBA" id="ARBA00023239"/>
    </source>
</evidence>
<dbReference type="CDD" id="cd07304">
    <property type="entry name" value="Chorismate_synthase"/>
    <property type="match status" value="1"/>
</dbReference>
<feature type="binding site" evidence="11">
    <location>
        <begin position="315"/>
        <end position="319"/>
    </location>
    <ligand>
        <name>FMN</name>
        <dbReference type="ChEBI" id="CHEBI:58210"/>
    </ligand>
</feature>
<gene>
    <name evidence="11 13" type="primary">aroC</name>
    <name evidence="13" type="ORF">GJ688_10285</name>
</gene>
<evidence type="ECO:0000256" key="7">
    <source>
        <dbReference type="ARBA" id="ARBA00022827"/>
    </source>
</evidence>
<keyword evidence="6 11" id="KW-0288">FMN</keyword>
<feature type="binding site" evidence="11">
    <location>
        <position position="45"/>
    </location>
    <ligand>
        <name>NADP(+)</name>
        <dbReference type="ChEBI" id="CHEBI:58349"/>
    </ligand>
</feature>
<dbReference type="GO" id="GO:0009073">
    <property type="term" value="P:aromatic amino acid family biosynthetic process"/>
    <property type="evidence" value="ECO:0007669"/>
    <property type="project" value="UniProtKB-KW"/>
</dbReference>
<evidence type="ECO:0000256" key="2">
    <source>
        <dbReference type="ARBA" id="ARBA00008014"/>
    </source>
</evidence>
<evidence type="ECO:0000256" key="4">
    <source>
        <dbReference type="ARBA" id="ARBA00022605"/>
    </source>
</evidence>
<dbReference type="PANTHER" id="PTHR21085">
    <property type="entry name" value="CHORISMATE SYNTHASE"/>
    <property type="match status" value="1"/>
</dbReference>
<dbReference type="PROSITE" id="PS00789">
    <property type="entry name" value="CHORISMATE_SYNTHASE_3"/>
    <property type="match status" value="1"/>
</dbReference>
<accession>A0A6I3SKT0</accession>
<dbReference type="InterPro" id="IPR020541">
    <property type="entry name" value="Chorismate_synthase_CS"/>
</dbReference>
<feature type="binding site" evidence="11">
    <location>
        <begin position="128"/>
        <end position="130"/>
    </location>
    <ligand>
        <name>FMN</name>
        <dbReference type="ChEBI" id="CHEBI:58210"/>
    </ligand>
</feature>
<dbReference type="Pfam" id="PF01264">
    <property type="entry name" value="Chorismate_synt"/>
    <property type="match status" value="1"/>
</dbReference>
<sequence>MRYLTAGESHGPALTVIMEGMVAGLPIEADDIDKELARRQKGHGRGGRMTIEKDHVAIQSGLRGGLTLGSPICLQVENRDWKNWTKIMAPHIHAALNERRVSYPRPGHADLPGAIKYNHRDMRNILERSSARETAAKVAAGAVARRFLAELGIQVCSHVLSIGGVYSAGLKMCSERSDSEWLHIAERAENSPVRCADSEAEALMMVAIDRAKEKGDSLGGVIELAVTGLPYGIGSHVHGDRRLDGRIAGDMMSIQAIKGVEIGIGFRSADLPGSKVHDEIVYRDGEGYRHSTNRAGGIEGGITNSEPLVVRIAMKPIPTLYSPLKTVDIDTHQVVEATVERSDVCAVPAAAVVAEAVLALTIADSLLETTGGDTLEQVKIRVAAMREQAERF</sequence>
<name>A0A6I3SKT0_HELMO</name>
<dbReference type="OrthoDB" id="9771806at2"/>
<organism evidence="13 14">
    <name type="scientific">Heliobacterium mobile</name>
    <name type="common">Heliobacillus mobilis</name>
    <dbReference type="NCBI Taxonomy" id="28064"/>
    <lineage>
        <taxon>Bacteria</taxon>
        <taxon>Bacillati</taxon>
        <taxon>Bacillota</taxon>
        <taxon>Clostridia</taxon>
        <taxon>Eubacteriales</taxon>
        <taxon>Heliobacteriaceae</taxon>
        <taxon>Heliobacterium</taxon>
    </lineage>
</organism>
<feature type="binding site" evidence="11">
    <location>
        <position position="341"/>
    </location>
    <ligand>
        <name>FMN</name>
        <dbReference type="ChEBI" id="CHEBI:58210"/>
    </ligand>
</feature>
<keyword evidence="10 11" id="KW-0456">Lyase</keyword>
<dbReference type="GO" id="GO:0004107">
    <property type="term" value="F:chorismate synthase activity"/>
    <property type="evidence" value="ECO:0007669"/>
    <property type="project" value="UniProtKB-UniRule"/>
</dbReference>
<keyword evidence="4 11" id="KW-0028">Amino-acid biosynthesis</keyword>
<evidence type="ECO:0000256" key="1">
    <source>
        <dbReference type="ARBA" id="ARBA00005044"/>
    </source>
</evidence>
<comment type="similarity">
    <text evidence="2 11 12">Belongs to the chorismate synthase family.</text>
</comment>
<comment type="catalytic activity">
    <reaction evidence="11 12">
        <text>5-O-(1-carboxyvinyl)-3-phosphoshikimate = chorismate + phosphate</text>
        <dbReference type="Rhea" id="RHEA:21020"/>
        <dbReference type="ChEBI" id="CHEBI:29748"/>
        <dbReference type="ChEBI" id="CHEBI:43474"/>
        <dbReference type="ChEBI" id="CHEBI:57701"/>
        <dbReference type="EC" id="4.2.3.5"/>
    </reaction>
</comment>
<evidence type="ECO:0000256" key="6">
    <source>
        <dbReference type="ARBA" id="ARBA00022643"/>
    </source>
</evidence>
<dbReference type="HAMAP" id="MF_00300">
    <property type="entry name" value="Chorismate_synth"/>
    <property type="match status" value="1"/>
</dbReference>
<dbReference type="UniPathway" id="UPA00053">
    <property type="reaction ID" value="UER00090"/>
</dbReference>
<dbReference type="Gene3D" id="3.60.150.10">
    <property type="entry name" value="Chorismate synthase AroC"/>
    <property type="match status" value="1"/>
</dbReference>
<dbReference type="NCBIfam" id="TIGR00033">
    <property type="entry name" value="aroC"/>
    <property type="match status" value="1"/>
</dbReference>
<dbReference type="NCBIfam" id="NF003793">
    <property type="entry name" value="PRK05382.1"/>
    <property type="match status" value="1"/>
</dbReference>
<comment type="function">
    <text evidence="11">Catalyzes the anti-1,4-elimination of the C-3 phosphate and the C-6 proR hydrogen from 5-enolpyruvylshikimate-3-phosphate (EPSP) to yield chorismate, which is the branch point compound that serves as the starting substrate for the three terminal pathways of aromatic amino acid biosynthesis. This reaction introduces a second double bond into the aromatic ring system.</text>
</comment>
<dbReference type="Proteomes" id="UP000430670">
    <property type="component" value="Unassembled WGS sequence"/>
</dbReference>
<keyword evidence="14" id="KW-1185">Reference proteome</keyword>
<evidence type="ECO:0000256" key="3">
    <source>
        <dbReference type="ARBA" id="ARBA00013036"/>
    </source>
</evidence>
<comment type="caution">
    <text evidence="13">The sequence shown here is derived from an EMBL/GenBank/DDBJ whole genome shotgun (WGS) entry which is preliminary data.</text>
</comment>
<evidence type="ECO:0000313" key="13">
    <source>
        <dbReference type="EMBL" id="MTV49365.1"/>
    </source>
</evidence>
<feature type="binding site" evidence="11">
    <location>
        <position position="300"/>
    </location>
    <ligand>
        <name>FMN</name>
        <dbReference type="ChEBI" id="CHEBI:58210"/>
    </ligand>
</feature>
<dbReference type="EC" id="4.2.3.5" evidence="3 11"/>
<protein>
    <recommendedName>
        <fullName evidence="3 11">Chorismate synthase</fullName>
        <shortName evidence="11">CS</shortName>
        <ecNumber evidence="3 11">4.2.3.5</ecNumber>
    </recommendedName>
    <alternativeName>
        <fullName evidence="11">5-enolpyruvylshikimate-3-phosphate phospholyase</fullName>
    </alternativeName>
</protein>
<dbReference type="PANTHER" id="PTHR21085:SF0">
    <property type="entry name" value="CHORISMATE SYNTHASE"/>
    <property type="match status" value="1"/>
</dbReference>
<reference evidence="13 14" key="1">
    <citation type="submission" date="2019-11" db="EMBL/GenBank/DDBJ databases">
        <title>Whole-genome sequence of a the green, strictly anaerobic photosynthetic bacterium Heliobacillus mobilis DSM 6151.</title>
        <authorList>
            <person name="Kyndt J.A."/>
            <person name="Meyer T.E."/>
        </authorList>
    </citation>
    <scope>NUCLEOTIDE SEQUENCE [LARGE SCALE GENOMIC DNA]</scope>
    <source>
        <strain evidence="13 14">DSM 6151</strain>
    </source>
</reference>
<dbReference type="InterPro" id="IPR000453">
    <property type="entry name" value="Chorismate_synth"/>
</dbReference>
<dbReference type="GO" id="GO:0008652">
    <property type="term" value="P:amino acid biosynthetic process"/>
    <property type="evidence" value="ECO:0007669"/>
    <property type="project" value="UniProtKB-KW"/>
</dbReference>
<feature type="binding site" evidence="11">
    <location>
        <begin position="255"/>
        <end position="256"/>
    </location>
    <ligand>
        <name>FMN</name>
        <dbReference type="ChEBI" id="CHEBI:58210"/>
    </ligand>
</feature>
<feature type="binding site" evidence="11">
    <location>
        <position position="39"/>
    </location>
    <ligand>
        <name>NADP(+)</name>
        <dbReference type="ChEBI" id="CHEBI:58349"/>
    </ligand>
</feature>